<keyword evidence="3" id="KW-1185">Reference proteome</keyword>
<dbReference type="InterPro" id="IPR023614">
    <property type="entry name" value="Porin_dom_sf"/>
</dbReference>
<keyword evidence="1" id="KW-0732">Signal</keyword>
<protein>
    <recommendedName>
        <fullName evidence="4">Outer membrane porin, OprD family</fullName>
    </recommendedName>
</protein>
<proteinExistence type="predicted"/>
<feature type="signal peptide" evidence="1">
    <location>
        <begin position="1"/>
        <end position="16"/>
    </location>
</feature>
<evidence type="ECO:0008006" key="4">
    <source>
        <dbReference type="Google" id="ProtNLM"/>
    </source>
</evidence>
<feature type="chain" id="PRO_5045616188" description="Outer membrane porin, OprD family" evidence="1">
    <location>
        <begin position="17"/>
        <end position="419"/>
    </location>
</feature>
<dbReference type="RefSeq" id="WP_377978340.1">
    <property type="nucleotide sequence ID" value="NZ_JBBKXY010000001.1"/>
</dbReference>
<evidence type="ECO:0000256" key="1">
    <source>
        <dbReference type="SAM" id="SignalP"/>
    </source>
</evidence>
<accession>A0ABW6D7P5</accession>
<dbReference type="EMBL" id="JBBKXY010000001">
    <property type="protein sequence ID" value="MFD3293046.1"/>
    <property type="molecule type" value="Genomic_DNA"/>
</dbReference>
<name>A0ABW6D7P5_9BACT</name>
<dbReference type="Gene3D" id="2.40.160.10">
    <property type="entry name" value="Porin"/>
    <property type="match status" value="1"/>
</dbReference>
<comment type="caution">
    <text evidence="2">The sequence shown here is derived from an EMBL/GenBank/DDBJ whole genome shotgun (WGS) entry which is preliminary data.</text>
</comment>
<organism evidence="2 3">
    <name type="scientific">Aquirufa originis</name>
    <dbReference type="NCBI Taxonomy" id="3096514"/>
    <lineage>
        <taxon>Bacteria</taxon>
        <taxon>Pseudomonadati</taxon>
        <taxon>Bacteroidota</taxon>
        <taxon>Cytophagia</taxon>
        <taxon>Cytophagales</taxon>
        <taxon>Flectobacillaceae</taxon>
        <taxon>Aquirufa</taxon>
    </lineage>
</organism>
<dbReference type="Proteomes" id="UP001598112">
    <property type="component" value="Unassembled WGS sequence"/>
</dbReference>
<reference evidence="2 3" key="1">
    <citation type="submission" date="2024-03" db="EMBL/GenBank/DDBJ databases">
        <title>Aquirufa genome sequencing.</title>
        <authorList>
            <person name="Pitt A."/>
            <person name="Hahn M.W."/>
        </authorList>
    </citation>
    <scope>NUCLEOTIDE SEQUENCE [LARGE SCALE GENOMIC DNA]</scope>
    <source>
        <strain evidence="2 3">KTFRIE-69F</strain>
    </source>
</reference>
<gene>
    <name evidence="2" type="ORF">SKC35_05055</name>
</gene>
<sequence>MMKFLFTLLLSIPLLAQKPFYAQFRYFHLETDNEKVLPDYGANALGVELGYTKNVGKHFKVDLSGSLSTSFLNSSNLASSRYEIGLFDQANTSNLDFLTRIEKASLTYQNKKMKVKLGRQVLNTPFINPQDGRMRPSAEGGIYAEWGPLSLGYLYEMAPRGTMGWSPVAESIGYFPVGVAIDGKKSTYAGHLRSAGMMMAGLDQKWKGISYKFHDLFVENLLQTALISAEFAHPIRGGKWVSGIQFIKQHSLSDNQYTEKNTHASVISLKTGLEYKRWNGSLNVTNISAEGRYLMPREWGKDPFYTFMPRERNEGLGDVKAYVAKFSYAIPNWKMKINPSVGYFDLPSVTNFNLNKYGMPSYSQVNLEILIDASKIAKGLDFQFLLANKTNQGDTMENSKYIQNKVNMNSWNFVVNYRL</sequence>
<evidence type="ECO:0000313" key="3">
    <source>
        <dbReference type="Proteomes" id="UP001598112"/>
    </source>
</evidence>
<evidence type="ECO:0000313" key="2">
    <source>
        <dbReference type="EMBL" id="MFD3293046.1"/>
    </source>
</evidence>